<proteinExistence type="predicted"/>
<protein>
    <submittedName>
        <fullName evidence="1">Uncharacterized protein</fullName>
    </submittedName>
</protein>
<accession>A0A0K2UHX3</accession>
<reference evidence="1" key="1">
    <citation type="submission" date="2014-05" db="EMBL/GenBank/DDBJ databases">
        <authorList>
            <person name="Chronopoulou M."/>
        </authorList>
    </citation>
    <scope>NUCLEOTIDE SEQUENCE</scope>
    <source>
        <tissue evidence="1">Whole organism</tissue>
    </source>
</reference>
<organism evidence="1">
    <name type="scientific">Lepeophtheirus salmonis</name>
    <name type="common">Salmon louse</name>
    <name type="synonym">Caligus salmonis</name>
    <dbReference type="NCBI Taxonomy" id="72036"/>
    <lineage>
        <taxon>Eukaryota</taxon>
        <taxon>Metazoa</taxon>
        <taxon>Ecdysozoa</taxon>
        <taxon>Arthropoda</taxon>
        <taxon>Crustacea</taxon>
        <taxon>Multicrustacea</taxon>
        <taxon>Hexanauplia</taxon>
        <taxon>Copepoda</taxon>
        <taxon>Siphonostomatoida</taxon>
        <taxon>Caligidae</taxon>
        <taxon>Lepeophtheirus</taxon>
    </lineage>
</organism>
<evidence type="ECO:0000313" key="1">
    <source>
        <dbReference type="EMBL" id="CDW37542.1"/>
    </source>
</evidence>
<dbReference type="EMBL" id="HACA01020181">
    <property type="protein sequence ID" value="CDW37542.1"/>
    <property type="molecule type" value="Transcribed_RNA"/>
</dbReference>
<dbReference type="AlphaFoldDB" id="A0A0K2UHX3"/>
<name>A0A0K2UHX3_LEPSM</name>
<feature type="non-terminal residue" evidence="1">
    <location>
        <position position="1"/>
    </location>
</feature>
<sequence length="55" mass="6429">LLQLALNKAKSLIKVITKAELFGQINYCFEVRKGKKLVDFPFFLIYSFFLELLLC</sequence>